<comment type="caution">
    <text evidence="3">The sequence shown here is derived from an EMBL/GenBank/DDBJ whole genome shotgun (WGS) entry which is preliminary data.</text>
</comment>
<organism evidence="3 4">
    <name type="scientific">Mycena albidolilacea</name>
    <dbReference type="NCBI Taxonomy" id="1033008"/>
    <lineage>
        <taxon>Eukaryota</taxon>
        <taxon>Fungi</taxon>
        <taxon>Dikarya</taxon>
        <taxon>Basidiomycota</taxon>
        <taxon>Agaricomycotina</taxon>
        <taxon>Agaricomycetes</taxon>
        <taxon>Agaricomycetidae</taxon>
        <taxon>Agaricales</taxon>
        <taxon>Marasmiineae</taxon>
        <taxon>Mycenaceae</taxon>
        <taxon>Mycena</taxon>
    </lineage>
</organism>
<evidence type="ECO:0000313" key="4">
    <source>
        <dbReference type="Proteomes" id="UP001218218"/>
    </source>
</evidence>
<dbReference type="AlphaFoldDB" id="A0AAD7AGJ6"/>
<dbReference type="EMBL" id="JARIHO010000007">
    <property type="protein sequence ID" value="KAJ7358203.1"/>
    <property type="molecule type" value="Genomic_DNA"/>
</dbReference>
<proteinExistence type="predicted"/>
<evidence type="ECO:0000313" key="3">
    <source>
        <dbReference type="EMBL" id="KAJ7358203.1"/>
    </source>
</evidence>
<dbReference type="EMBL" id="JARIHO010000007">
    <property type="protein sequence ID" value="KAJ7358196.1"/>
    <property type="molecule type" value="Genomic_DNA"/>
</dbReference>
<gene>
    <name evidence="2" type="ORF">DFH08DRAFT_1075399</name>
    <name evidence="3" type="ORF">DFH08DRAFT_1075401</name>
</gene>
<keyword evidence="4" id="KW-1185">Reference proteome</keyword>
<name>A0AAD7AGJ6_9AGAR</name>
<accession>A0AAD7AGJ6</accession>
<evidence type="ECO:0000256" key="1">
    <source>
        <dbReference type="SAM" id="SignalP"/>
    </source>
</evidence>
<evidence type="ECO:0000313" key="2">
    <source>
        <dbReference type="EMBL" id="KAJ7358196.1"/>
    </source>
</evidence>
<dbReference type="Proteomes" id="UP001218218">
    <property type="component" value="Unassembled WGS sequence"/>
</dbReference>
<reference evidence="3" key="1">
    <citation type="submission" date="2023-03" db="EMBL/GenBank/DDBJ databases">
        <title>Massive genome expansion in bonnet fungi (Mycena s.s.) driven by repeated elements and novel gene families across ecological guilds.</title>
        <authorList>
            <consortium name="Lawrence Berkeley National Laboratory"/>
            <person name="Harder C.B."/>
            <person name="Miyauchi S."/>
            <person name="Viragh M."/>
            <person name="Kuo A."/>
            <person name="Thoen E."/>
            <person name="Andreopoulos B."/>
            <person name="Lu D."/>
            <person name="Skrede I."/>
            <person name="Drula E."/>
            <person name="Henrissat B."/>
            <person name="Morin E."/>
            <person name="Kohler A."/>
            <person name="Barry K."/>
            <person name="LaButti K."/>
            <person name="Morin E."/>
            <person name="Salamov A."/>
            <person name="Lipzen A."/>
            <person name="Mereny Z."/>
            <person name="Hegedus B."/>
            <person name="Baldrian P."/>
            <person name="Stursova M."/>
            <person name="Weitz H."/>
            <person name="Taylor A."/>
            <person name="Grigoriev I.V."/>
            <person name="Nagy L.G."/>
            <person name="Martin F."/>
            <person name="Kauserud H."/>
        </authorList>
    </citation>
    <scope>NUCLEOTIDE SEQUENCE</scope>
    <source>
        <strain evidence="3">CBHHK002</strain>
    </source>
</reference>
<protein>
    <submittedName>
        <fullName evidence="3">Uncharacterized protein</fullName>
    </submittedName>
</protein>
<sequence>MARFAALFCAVIAAATSAAAAAVQERDSALITFFTDINYLGQEFTYFGTVPTGCIPLGPPFVSSVSSVQIANGIRCTLWNETECGRAPGKSITLNGNVPNLVNLEFNDLTVAFECLA</sequence>
<feature type="signal peptide" evidence="1">
    <location>
        <begin position="1"/>
        <end position="21"/>
    </location>
</feature>
<dbReference type="Gene3D" id="2.60.20.10">
    <property type="entry name" value="Crystallins"/>
    <property type="match status" value="1"/>
</dbReference>
<feature type="chain" id="PRO_5042441831" evidence="1">
    <location>
        <begin position="22"/>
        <end position="117"/>
    </location>
</feature>
<keyword evidence="1" id="KW-0732">Signal</keyword>